<evidence type="ECO:0000313" key="3">
    <source>
        <dbReference type="Proteomes" id="UP000265520"/>
    </source>
</evidence>
<feature type="region of interest" description="Disordered" evidence="1">
    <location>
        <begin position="38"/>
        <end position="63"/>
    </location>
</feature>
<dbReference type="EMBL" id="LXQA010029823">
    <property type="protein sequence ID" value="MCH95434.1"/>
    <property type="molecule type" value="Genomic_DNA"/>
</dbReference>
<evidence type="ECO:0000256" key="1">
    <source>
        <dbReference type="SAM" id="MobiDB-lite"/>
    </source>
</evidence>
<feature type="region of interest" description="Disordered" evidence="1">
    <location>
        <begin position="102"/>
        <end position="121"/>
    </location>
</feature>
<evidence type="ECO:0000313" key="2">
    <source>
        <dbReference type="EMBL" id="MCH95434.1"/>
    </source>
</evidence>
<organism evidence="2 3">
    <name type="scientific">Trifolium medium</name>
    <dbReference type="NCBI Taxonomy" id="97028"/>
    <lineage>
        <taxon>Eukaryota</taxon>
        <taxon>Viridiplantae</taxon>
        <taxon>Streptophyta</taxon>
        <taxon>Embryophyta</taxon>
        <taxon>Tracheophyta</taxon>
        <taxon>Spermatophyta</taxon>
        <taxon>Magnoliopsida</taxon>
        <taxon>eudicotyledons</taxon>
        <taxon>Gunneridae</taxon>
        <taxon>Pentapetalae</taxon>
        <taxon>rosids</taxon>
        <taxon>fabids</taxon>
        <taxon>Fabales</taxon>
        <taxon>Fabaceae</taxon>
        <taxon>Papilionoideae</taxon>
        <taxon>50 kb inversion clade</taxon>
        <taxon>NPAAA clade</taxon>
        <taxon>Hologalegina</taxon>
        <taxon>IRL clade</taxon>
        <taxon>Trifolieae</taxon>
        <taxon>Trifolium</taxon>
    </lineage>
</organism>
<reference evidence="2 3" key="1">
    <citation type="journal article" date="2018" name="Front. Plant Sci.">
        <title>Red Clover (Trifolium pratense) and Zigzag Clover (T. medium) - A Picture of Genomic Similarities and Differences.</title>
        <authorList>
            <person name="Dluhosova J."/>
            <person name="Istvanek J."/>
            <person name="Nedelnik J."/>
            <person name="Repkova J."/>
        </authorList>
    </citation>
    <scope>NUCLEOTIDE SEQUENCE [LARGE SCALE GENOMIC DNA]</scope>
    <source>
        <strain evidence="3">cv. 10/8</strain>
        <tissue evidence="2">Leaf</tissue>
    </source>
</reference>
<protein>
    <submittedName>
        <fullName evidence="2">Uncharacterized protein</fullName>
    </submittedName>
</protein>
<comment type="caution">
    <text evidence="2">The sequence shown here is derived from an EMBL/GenBank/DDBJ whole genome shotgun (WGS) entry which is preliminary data.</text>
</comment>
<feature type="non-terminal residue" evidence="2">
    <location>
        <position position="227"/>
    </location>
</feature>
<proteinExistence type="predicted"/>
<dbReference type="Proteomes" id="UP000265520">
    <property type="component" value="Unassembled WGS sequence"/>
</dbReference>
<feature type="region of interest" description="Disordered" evidence="1">
    <location>
        <begin position="147"/>
        <end position="188"/>
    </location>
</feature>
<gene>
    <name evidence="2" type="ORF">A2U01_0016410</name>
</gene>
<feature type="compositionally biased region" description="Polar residues" evidence="1">
    <location>
        <begin position="174"/>
        <end position="188"/>
    </location>
</feature>
<name>A0A392NAE1_9FABA</name>
<keyword evidence="3" id="KW-1185">Reference proteome</keyword>
<accession>A0A392NAE1</accession>
<dbReference type="AlphaFoldDB" id="A0A392NAE1"/>
<sequence length="227" mass="24990">MGSGTKFNMKHNVAATALKDCAPPKQKPDVVVVNDGGVTDVDKATTDPANKPSEPTIKSSEPVNTEKQAVINGALNVDSQLIMEDNSNPNFLHGDWIKVERKKRSNKSNKQGGIGFSKGGQVQPQYAKFGFPDNESYINMKKQIQNEDIDSQIAPNQKARNRMKKKKRLDEDTNTSLKADPNKSNNATTTGFNIEINSLVVALLLAILKKIWVLNTPFWLKLGDSLV</sequence>